<dbReference type="AlphaFoldDB" id="A0AAW8CEI7"/>
<comment type="caution">
    <text evidence="2">The sequence shown here is derived from an EMBL/GenBank/DDBJ whole genome shotgun (WGS) entry which is preliminary data.</text>
</comment>
<evidence type="ECO:0000313" key="3">
    <source>
        <dbReference type="Proteomes" id="UP001226020"/>
    </source>
</evidence>
<keyword evidence="3" id="KW-1185">Reference proteome</keyword>
<reference evidence="2 3" key="1">
    <citation type="journal article" date="2023" name="Front. Microbiol.">
        <title>Phylogeography and host specificity of Pasteurellaceae pathogenic to sea-farmed fish in the north-east Atlantic.</title>
        <authorList>
            <person name="Gulla S."/>
            <person name="Colquhoun D.J."/>
            <person name="Olsen A.B."/>
            <person name="Spilsberg B."/>
            <person name="Lagesen K."/>
            <person name="Aakesson C.P."/>
            <person name="Strom S."/>
            <person name="Manji F."/>
            <person name="Birkbeck T.H."/>
            <person name="Nilsen H.K."/>
        </authorList>
    </citation>
    <scope>NUCLEOTIDE SEQUENCE [LARGE SCALE GENOMIC DNA]</scope>
    <source>
        <strain evidence="2 3">NVIB3131</strain>
    </source>
</reference>
<sequence length="288" mass="33959">MTSEVITPKLTPKDITIPGFKIYTKPPQFLPETYLLFKDKEKEAKEYLSFLKKIDSKGSSITYNKFSINDQTLATQSESITENIDTNLIHSLKSSYILLLYSFSEAIATTIMREIHLHLNDEFNNNSLPLRKIHNNLMNKIIHHILNEKKCEKNIKEHIQEYIKKPRINSIEKSLFREWLMFYEEKMKEEKSCWFSGNVDHRKIKEIGETYGFYKKEYEAFFRKDQGSTLVKVKNGRNQLAHGKISFNDYGVDLSISELEEFSNNVISYLKQLMFIVSEYLEKENYIS</sequence>
<dbReference type="Pfam" id="PF18737">
    <property type="entry name" value="HEPN_MAE_28990"/>
    <property type="match status" value="1"/>
</dbReference>
<evidence type="ECO:0000259" key="1">
    <source>
        <dbReference type="Pfam" id="PF18737"/>
    </source>
</evidence>
<dbReference type="Proteomes" id="UP001226020">
    <property type="component" value="Unassembled WGS sequence"/>
</dbReference>
<protein>
    <submittedName>
        <fullName evidence="2">MAE_28990/MAE_18760 family HEPN-like nuclease</fullName>
    </submittedName>
</protein>
<feature type="domain" description="MAE-28990/MAE-18760-like HEPN" evidence="1">
    <location>
        <begin position="62"/>
        <end position="286"/>
    </location>
</feature>
<gene>
    <name evidence="2" type="ORF">QJU57_01170</name>
</gene>
<dbReference type="EMBL" id="JASAXT010000002">
    <property type="protein sequence ID" value="MDP8147688.1"/>
    <property type="molecule type" value="Genomic_DNA"/>
</dbReference>
<name>A0AAW8CEI7_9PAST</name>
<proteinExistence type="predicted"/>
<dbReference type="InterPro" id="IPR040788">
    <property type="entry name" value="HEPN_MAE_28990"/>
</dbReference>
<dbReference type="RefSeq" id="WP_306350773.1">
    <property type="nucleotide sequence ID" value="NZ_JASAWV010000002.1"/>
</dbReference>
<organism evidence="2 3">
    <name type="scientific">Phocoenobacter atlanticus subsp. atlanticus</name>
    <dbReference type="NCBI Taxonomy" id="3061285"/>
    <lineage>
        <taxon>Bacteria</taxon>
        <taxon>Pseudomonadati</taxon>
        <taxon>Pseudomonadota</taxon>
        <taxon>Gammaproteobacteria</taxon>
        <taxon>Pasteurellales</taxon>
        <taxon>Pasteurellaceae</taxon>
        <taxon>Phocoenobacter</taxon>
        <taxon>Phocoenobacter atlanticus</taxon>
    </lineage>
</organism>
<accession>A0AAW8CEI7</accession>
<evidence type="ECO:0000313" key="2">
    <source>
        <dbReference type="EMBL" id="MDP8147688.1"/>
    </source>
</evidence>